<accession>A0A4U5M1J6</accession>
<dbReference type="AlphaFoldDB" id="A0A4U5M1J6"/>
<dbReference type="EMBL" id="AZBU02000010">
    <property type="protein sequence ID" value="TKR62556.1"/>
    <property type="molecule type" value="Genomic_DNA"/>
</dbReference>
<gene>
    <name evidence="1" type="ORF">L596_026491</name>
</gene>
<reference evidence="1 2" key="2">
    <citation type="journal article" date="2019" name="G3 (Bethesda)">
        <title>Hybrid Assembly of the Genome of the Entomopathogenic Nematode Steinernema carpocapsae Identifies the X-Chromosome.</title>
        <authorList>
            <person name="Serra L."/>
            <person name="Macchietto M."/>
            <person name="Macias-Munoz A."/>
            <person name="McGill C.J."/>
            <person name="Rodriguez I.M."/>
            <person name="Rodriguez B."/>
            <person name="Murad R."/>
            <person name="Mortazavi A."/>
        </authorList>
    </citation>
    <scope>NUCLEOTIDE SEQUENCE [LARGE SCALE GENOMIC DNA]</scope>
    <source>
        <strain evidence="1 2">ALL</strain>
    </source>
</reference>
<comment type="caution">
    <text evidence="1">The sequence shown here is derived from an EMBL/GenBank/DDBJ whole genome shotgun (WGS) entry which is preliminary data.</text>
</comment>
<sequence>MAIIDEAAKSIDTLIFYYNKKRQIERQIETNSEKLSTRTLAAMNHKIAQEIKHKELLNFADMAELTKQLIEWTMAALADRKQFAALAALLERDYKKKWDLEDQKRKASGIQQDDPCVIKGIWR</sequence>
<organism evidence="1 2">
    <name type="scientific">Steinernema carpocapsae</name>
    <name type="common">Entomopathogenic nematode</name>
    <dbReference type="NCBI Taxonomy" id="34508"/>
    <lineage>
        <taxon>Eukaryota</taxon>
        <taxon>Metazoa</taxon>
        <taxon>Ecdysozoa</taxon>
        <taxon>Nematoda</taxon>
        <taxon>Chromadorea</taxon>
        <taxon>Rhabditida</taxon>
        <taxon>Tylenchina</taxon>
        <taxon>Panagrolaimomorpha</taxon>
        <taxon>Strongyloidoidea</taxon>
        <taxon>Steinernematidae</taxon>
        <taxon>Steinernema</taxon>
    </lineage>
</organism>
<name>A0A4U5M1J6_STECR</name>
<keyword evidence="2" id="KW-1185">Reference proteome</keyword>
<dbReference type="Proteomes" id="UP000298663">
    <property type="component" value="Unassembled WGS sequence"/>
</dbReference>
<proteinExistence type="predicted"/>
<reference evidence="1 2" key="1">
    <citation type="journal article" date="2015" name="Genome Biol.">
        <title>Comparative genomics of Steinernema reveals deeply conserved gene regulatory networks.</title>
        <authorList>
            <person name="Dillman A.R."/>
            <person name="Macchietto M."/>
            <person name="Porter C.F."/>
            <person name="Rogers A."/>
            <person name="Williams B."/>
            <person name="Antoshechkin I."/>
            <person name="Lee M.M."/>
            <person name="Goodwin Z."/>
            <person name="Lu X."/>
            <person name="Lewis E.E."/>
            <person name="Goodrich-Blair H."/>
            <person name="Stock S.P."/>
            <person name="Adams B.J."/>
            <person name="Sternberg P.W."/>
            <person name="Mortazavi A."/>
        </authorList>
    </citation>
    <scope>NUCLEOTIDE SEQUENCE [LARGE SCALE GENOMIC DNA]</scope>
    <source>
        <strain evidence="1 2">ALL</strain>
    </source>
</reference>
<protein>
    <submittedName>
        <fullName evidence="1">Uncharacterized protein</fullName>
    </submittedName>
</protein>
<evidence type="ECO:0000313" key="1">
    <source>
        <dbReference type="EMBL" id="TKR62556.1"/>
    </source>
</evidence>
<evidence type="ECO:0000313" key="2">
    <source>
        <dbReference type="Proteomes" id="UP000298663"/>
    </source>
</evidence>